<sequence>MASEASSSPKIKGAVVFDLMGTCTDWKSSIIACLHWQQPQTTVDLPSLATAWRAGFFKEIHRRFELGEPTEDIDVTHRRVLDGLLDDEGVGFSTWGEDIRQELVRGWHRQSAWPDAIPGIERLKQHYFVVVLANGSTRLQMDIVKSTGLPFHSLFSSQLLNLTKPDPRMYLKAVELLDLHPSKCIMVAAHAYDLRAAAKVGMKTIYVQRATEDLDEDMDRIRTEFDAFVDGTTDDSNSGLLGVAAILEKWCMKGDTDQSAVERTGGTVEY</sequence>
<evidence type="ECO:0000313" key="4">
    <source>
        <dbReference type="Proteomes" id="UP001219525"/>
    </source>
</evidence>
<dbReference type="InterPro" id="IPR006439">
    <property type="entry name" value="HAD-SF_hydro_IA"/>
</dbReference>
<dbReference type="InterPro" id="IPR036412">
    <property type="entry name" value="HAD-like_sf"/>
</dbReference>
<evidence type="ECO:0000256" key="1">
    <source>
        <dbReference type="ARBA" id="ARBA00008106"/>
    </source>
</evidence>
<protein>
    <submittedName>
        <fullName evidence="3">Haloacid dehalogenase</fullName>
    </submittedName>
</protein>
<dbReference type="InterPro" id="IPR023214">
    <property type="entry name" value="HAD_sf"/>
</dbReference>
<name>A0AAD6VPW2_9AGAR</name>
<dbReference type="Gene3D" id="3.40.50.1000">
    <property type="entry name" value="HAD superfamily/HAD-like"/>
    <property type="match status" value="1"/>
</dbReference>
<dbReference type="PANTHER" id="PTHR43316">
    <property type="entry name" value="HYDROLASE, HALOACID DELAHOGENASE-RELATED"/>
    <property type="match status" value="1"/>
</dbReference>
<keyword evidence="2" id="KW-0378">Hydrolase</keyword>
<dbReference type="InterPro" id="IPR006328">
    <property type="entry name" value="2-HAD"/>
</dbReference>
<evidence type="ECO:0000256" key="2">
    <source>
        <dbReference type="ARBA" id="ARBA00022801"/>
    </source>
</evidence>
<reference evidence="3" key="1">
    <citation type="submission" date="2023-03" db="EMBL/GenBank/DDBJ databases">
        <title>Massive genome expansion in bonnet fungi (Mycena s.s.) driven by repeated elements and novel gene families across ecological guilds.</title>
        <authorList>
            <consortium name="Lawrence Berkeley National Laboratory"/>
            <person name="Harder C.B."/>
            <person name="Miyauchi S."/>
            <person name="Viragh M."/>
            <person name="Kuo A."/>
            <person name="Thoen E."/>
            <person name="Andreopoulos B."/>
            <person name="Lu D."/>
            <person name="Skrede I."/>
            <person name="Drula E."/>
            <person name="Henrissat B."/>
            <person name="Morin E."/>
            <person name="Kohler A."/>
            <person name="Barry K."/>
            <person name="LaButti K."/>
            <person name="Morin E."/>
            <person name="Salamov A."/>
            <person name="Lipzen A."/>
            <person name="Mereny Z."/>
            <person name="Hegedus B."/>
            <person name="Baldrian P."/>
            <person name="Stursova M."/>
            <person name="Weitz H."/>
            <person name="Taylor A."/>
            <person name="Grigoriev I.V."/>
            <person name="Nagy L.G."/>
            <person name="Martin F."/>
            <person name="Kauserud H."/>
        </authorList>
    </citation>
    <scope>NUCLEOTIDE SEQUENCE</scope>
    <source>
        <strain evidence="3">9144</strain>
    </source>
</reference>
<dbReference type="Pfam" id="PF00702">
    <property type="entry name" value="Hydrolase"/>
    <property type="match status" value="1"/>
</dbReference>
<dbReference type="SUPFAM" id="SSF56784">
    <property type="entry name" value="HAD-like"/>
    <property type="match status" value="1"/>
</dbReference>
<evidence type="ECO:0000313" key="3">
    <source>
        <dbReference type="EMBL" id="KAJ7216573.1"/>
    </source>
</evidence>
<dbReference type="GO" id="GO:0016791">
    <property type="term" value="F:phosphatase activity"/>
    <property type="evidence" value="ECO:0007669"/>
    <property type="project" value="UniProtKB-ARBA"/>
</dbReference>
<gene>
    <name evidence="3" type="ORF">GGX14DRAFT_518254</name>
</gene>
<keyword evidence="4" id="KW-1185">Reference proteome</keyword>
<organism evidence="3 4">
    <name type="scientific">Mycena pura</name>
    <dbReference type="NCBI Taxonomy" id="153505"/>
    <lineage>
        <taxon>Eukaryota</taxon>
        <taxon>Fungi</taxon>
        <taxon>Dikarya</taxon>
        <taxon>Basidiomycota</taxon>
        <taxon>Agaricomycotina</taxon>
        <taxon>Agaricomycetes</taxon>
        <taxon>Agaricomycetidae</taxon>
        <taxon>Agaricales</taxon>
        <taxon>Marasmiineae</taxon>
        <taxon>Mycenaceae</taxon>
        <taxon>Mycena</taxon>
    </lineage>
</organism>
<accession>A0AAD6VPW2</accession>
<dbReference type="GO" id="GO:0019120">
    <property type="term" value="F:hydrolase activity, acting on acid halide bonds, in C-halide compounds"/>
    <property type="evidence" value="ECO:0007669"/>
    <property type="project" value="InterPro"/>
</dbReference>
<dbReference type="Proteomes" id="UP001219525">
    <property type="component" value="Unassembled WGS sequence"/>
</dbReference>
<dbReference type="AlphaFoldDB" id="A0AAD6VPW2"/>
<comment type="similarity">
    <text evidence="1">Belongs to the HAD-like hydrolase superfamily. S-2-haloalkanoic acid dehalogenase family.</text>
</comment>
<dbReference type="NCBIfam" id="TIGR01428">
    <property type="entry name" value="HAD_type_II"/>
    <property type="match status" value="1"/>
</dbReference>
<proteinExistence type="inferred from homology"/>
<dbReference type="EMBL" id="JARJCW010000015">
    <property type="protein sequence ID" value="KAJ7216573.1"/>
    <property type="molecule type" value="Genomic_DNA"/>
</dbReference>
<comment type="caution">
    <text evidence="3">The sequence shown here is derived from an EMBL/GenBank/DDBJ whole genome shotgun (WGS) entry which is preliminary data.</text>
</comment>
<dbReference type="InterPro" id="IPR051540">
    <property type="entry name" value="S-2-haloacid_dehalogenase"/>
</dbReference>
<dbReference type="NCBIfam" id="TIGR01493">
    <property type="entry name" value="HAD-SF-IA-v2"/>
    <property type="match status" value="1"/>
</dbReference>
<dbReference type="Gene3D" id="1.10.150.240">
    <property type="entry name" value="Putative phosphatase, domain 2"/>
    <property type="match status" value="1"/>
</dbReference>
<dbReference type="PANTHER" id="PTHR43316:SF3">
    <property type="entry name" value="HALOACID DEHALOGENASE, TYPE II (AFU_ORTHOLOGUE AFUA_2G07750)-RELATED"/>
    <property type="match status" value="1"/>
</dbReference>
<dbReference type="NCBIfam" id="TIGR01509">
    <property type="entry name" value="HAD-SF-IA-v3"/>
    <property type="match status" value="1"/>
</dbReference>
<dbReference type="InterPro" id="IPR023198">
    <property type="entry name" value="PGP-like_dom2"/>
</dbReference>